<dbReference type="OrthoDB" id="340500at2759"/>
<dbReference type="InterPro" id="IPR037319">
    <property type="entry name" value="Rrp40_S1"/>
</dbReference>
<keyword evidence="4" id="KW-0963">Cytoplasm</keyword>
<dbReference type="InterPro" id="IPR036612">
    <property type="entry name" value="KH_dom_type_1_sf"/>
</dbReference>
<dbReference type="FunFam" id="3.30.1370.10:FF:000038">
    <property type="entry name" value="exosome complex component RRP40"/>
    <property type="match status" value="1"/>
</dbReference>
<keyword evidence="13" id="KW-1185">Reference proteome</keyword>
<dbReference type="GO" id="GO:0000177">
    <property type="term" value="C:cytoplasmic exosome (RNase complex)"/>
    <property type="evidence" value="ECO:0007669"/>
    <property type="project" value="TreeGrafter"/>
</dbReference>
<dbReference type="FunCoup" id="A0A6P8IV31">
    <property type="interactions" value="2221"/>
</dbReference>
<dbReference type="GO" id="GO:0071038">
    <property type="term" value="P:TRAMP-dependent tRNA surveillance pathway"/>
    <property type="evidence" value="ECO:0007669"/>
    <property type="project" value="TreeGrafter"/>
</dbReference>
<dbReference type="SUPFAM" id="SSF54791">
    <property type="entry name" value="Eukaryotic type KH-domain (KH-domain type I)"/>
    <property type="match status" value="1"/>
</dbReference>
<dbReference type="Pfam" id="PF15985">
    <property type="entry name" value="KH_6"/>
    <property type="match status" value="1"/>
</dbReference>
<dbReference type="Gene3D" id="3.30.1370.10">
    <property type="entry name" value="K Homology domain, type 1"/>
    <property type="match status" value="1"/>
</dbReference>
<dbReference type="GO" id="GO:0010468">
    <property type="term" value="P:regulation of gene expression"/>
    <property type="evidence" value="ECO:0007669"/>
    <property type="project" value="UniProtKB-ARBA"/>
</dbReference>
<dbReference type="PANTHER" id="PTHR21321">
    <property type="entry name" value="PNAS-3 RELATED"/>
    <property type="match status" value="1"/>
</dbReference>
<dbReference type="Pfam" id="PF21262">
    <property type="entry name" value="RRP40_S1"/>
    <property type="match status" value="1"/>
</dbReference>
<accession>A0A6P8IV31</accession>
<evidence type="ECO:0000256" key="9">
    <source>
        <dbReference type="ARBA" id="ARBA00030615"/>
    </source>
</evidence>
<dbReference type="GO" id="GO:0071035">
    <property type="term" value="P:nuclear polyadenylation-dependent rRNA catabolic process"/>
    <property type="evidence" value="ECO:0007669"/>
    <property type="project" value="TreeGrafter"/>
</dbReference>
<dbReference type="InterPro" id="IPR004088">
    <property type="entry name" value="KH_dom_type_1"/>
</dbReference>
<dbReference type="CDD" id="cd22526">
    <property type="entry name" value="KH-I_Rrp40"/>
    <property type="match status" value="1"/>
</dbReference>
<keyword evidence="7" id="KW-0694">RNA-binding</keyword>
<dbReference type="InterPro" id="IPR026699">
    <property type="entry name" value="Exosome_RNA_bind1/RRP40/RRP4"/>
</dbReference>
<dbReference type="GeneID" id="116304424"/>
<comment type="subcellular location">
    <subcellularLocation>
        <location evidence="1">Cytoplasm</location>
    </subcellularLocation>
    <subcellularLocation>
        <location evidence="2">Nucleus</location>
        <location evidence="2">Nucleolus</location>
    </subcellularLocation>
</comment>
<dbReference type="Pfam" id="PF18311">
    <property type="entry name" value="Rrp40_N"/>
    <property type="match status" value="1"/>
</dbReference>
<dbReference type="GO" id="GO:0000467">
    <property type="term" value="P:exonucleolytic trimming to generate mature 3'-end of 5.8S rRNA from tricistronic rRNA transcript (SSU-rRNA, 5.8S rRNA, LSU-rRNA)"/>
    <property type="evidence" value="ECO:0007669"/>
    <property type="project" value="TreeGrafter"/>
</dbReference>
<feature type="domain" description="Exosome complex exonuclease Rrp40 N-terminal" evidence="12">
    <location>
        <begin position="34"/>
        <end position="70"/>
    </location>
</feature>
<dbReference type="PANTHER" id="PTHR21321:SF1">
    <property type="entry name" value="EXOSOME COMPLEX COMPONENT RRP40"/>
    <property type="match status" value="1"/>
</dbReference>
<dbReference type="Gene3D" id="2.40.50.100">
    <property type="match status" value="1"/>
</dbReference>
<evidence type="ECO:0000256" key="8">
    <source>
        <dbReference type="ARBA" id="ARBA00023242"/>
    </source>
</evidence>
<dbReference type="GO" id="GO:0071051">
    <property type="term" value="P:poly(A)-dependent snoRNA 3'-end processing"/>
    <property type="evidence" value="ECO:0007669"/>
    <property type="project" value="TreeGrafter"/>
</dbReference>
<evidence type="ECO:0000256" key="1">
    <source>
        <dbReference type="ARBA" id="ARBA00004496"/>
    </source>
</evidence>
<keyword evidence="5" id="KW-0698">rRNA processing</keyword>
<feature type="domain" description="K Homology" evidence="11">
    <location>
        <begin position="158"/>
        <end position="204"/>
    </location>
</feature>
<dbReference type="GO" id="GO:0071034">
    <property type="term" value="P:CUT catabolic process"/>
    <property type="evidence" value="ECO:0007669"/>
    <property type="project" value="TreeGrafter"/>
</dbReference>
<dbReference type="InParanoid" id="A0A6P8IV31"/>
<dbReference type="AlphaFoldDB" id="A0A6P8IV31"/>
<keyword evidence="8" id="KW-0539">Nucleus</keyword>
<dbReference type="Proteomes" id="UP000515163">
    <property type="component" value="Unplaced"/>
</dbReference>
<evidence type="ECO:0000259" key="11">
    <source>
        <dbReference type="Pfam" id="PF15985"/>
    </source>
</evidence>
<dbReference type="InterPro" id="IPR049469">
    <property type="entry name" value="RRP40_KH-I"/>
</dbReference>
<name>A0A6P8IV31_ACTTE</name>
<dbReference type="FunFam" id="2.40.50.140:FF:000112">
    <property type="entry name" value="Exosome complex component RRP40"/>
    <property type="match status" value="1"/>
</dbReference>
<organism evidence="13 14">
    <name type="scientific">Actinia tenebrosa</name>
    <name type="common">Australian red waratah sea anemone</name>
    <dbReference type="NCBI Taxonomy" id="6105"/>
    <lineage>
        <taxon>Eukaryota</taxon>
        <taxon>Metazoa</taxon>
        <taxon>Cnidaria</taxon>
        <taxon>Anthozoa</taxon>
        <taxon>Hexacorallia</taxon>
        <taxon>Actiniaria</taxon>
        <taxon>Actiniidae</taxon>
        <taxon>Actinia</taxon>
    </lineage>
</organism>
<evidence type="ECO:0000256" key="5">
    <source>
        <dbReference type="ARBA" id="ARBA00022552"/>
    </source>
</evidence>
<evidence type="ECO:0000256" key="3">
    <source>
        <dbReference type="ARBA" id="ARBA00007841"/>
    </source>
</evidence>
<gene>
    <name evidence="14" type="primary">LOC116304424</name>
</gene>
<evidence type="ECO:0000256" key="6">
    <source>
        <dbReference type="ARBA" id="ARBA00022835"/>
    </source>
</evidence>
<dbReference type="GO" id="GO:0005730">
    <property type="term" value="C:nucleolus"/>
    <property type="evidence" value="ECO:0007669"/>
    <property type="project" value="UniProtKB-SubCell"/>
</dbReference>
<dbReference type="KEGG" id="aten:116304424"/>
<reference evidence="14" key="1">
    <citation type="submission" date="2025-08" db="UniProtKB">
        <authorList>
            <consortium name="RefSeq"/>
        </authorList>
    </citation>
    <scope>IDENTIFICATION</scope>
    <source>
        <tissue evidence="14">Tentacle</tissue>
    </source>
</reference>
<evidence type="ECO:0000256" key="2">
    <source>
        <dbReference type="ARBA" id="ARBA00004604"/>
    </source>
</evidence>
<protein>
    <recommendedName>
        <fullName evidence="10">Exosome complex component RRP40</fullName>
    </recommendedName>
    <alternativeName>
        <fullName evidence="9">Ribosomal RNA-processing protein 40</fullName>
    </alternativeName>
</protein>
<proteinExistence type="inferred from homology"/>
<dbReference type="SUPFAM" id="SSF50249">
    <property type="entry name" value="Nucleic acid-binding proteins"/>
    <property type="match status" value="1"/>
</dbReference>
<dbReference type="Gene3D" id="2.40.50.140">
    <property type="entry name" value="Nucleic acid-binding proteins"/>
    <property type="match status" value="1"/>
</dbReference>
<evidence type="ECO:0000259" key="12">
    <source>
        <dbReference type="Pfam" id="PF18311"/>
    </source>
</evidence>
<dbReference type="GO" id="GO:0000176">
    <property type="term" value="C:nuclear exosome (RNase complex)"/>
    <property type="evidence" value="ECO:0007669"/>
    <property type="project" value="TreeGrafter"/>
</dbReference>
<comment type="similarity">
    <text evidence="3">Belongs to the RRP40 family.</text>
</comment>
<dbReference type="InterPro" id="IPR041054">
    <property type="entry name" value="Rrp40_N_euk"/>
</dbReference>
<evidence type="ECO:0000256" key="4">
    <source>
        <dbReference type="ARBA" id="ARBA00022490"/>
    </source>
</evidence>
<dbReference type="RefSeq" id="XP_031570025.1">
    <property type="nucleotide sequence ID" value="XM_031714165.1"/>
</dbReference>
<evidence type="ECO:0000256" key="7">
    <source>
        <dbReference type="ARBA" id="ARBA00022884"/>
    </source>
</evidence>
<keyword evidence="6" id="KW-0271">Exosome</keyword>
<dbReference type="GO" id="GO:0003723">
    <property type="term" value="F:RNA binding"/>
    <property type="evidence" value="ECO:0007669"/>
    <property type="project" value="UniProtKB-KW"/>
</dbReference>
<dbReference type="InterPro" id="IPR012340">
    <property type="entry name" value="NA-bd_OB-fold"/>
</dbReference>
<evidence type="ECO:0000256" key="10">
    <source>
        <dbReference type="ARBA" id="ARBA00069899"/>
    </source>
</evidence>
<sequence length="238" mass="26073">MAANMVNRVVMPGDILGSIQDIQHQSENKNTKPRLGPGLRQEKDIVIAFKSGVLRHRSPATFWIDTNQKRYIPVKEERVIGVVLNKAGDNFKVDIGTSISASLSSLAFEGATKKNRPNLQIGDIVYARLAVANKDMEPELDCTDGSGHSTGLGPLNGGFMFTCSLGLSRKLLSKDFTLLPLIGKYFPFECTVGSNGRVWINAKTLAHVIAISNAITNAEYMTDKQIHTMVRQLVEGIM</sequence>
<dbReference type="CDD" id="cd05790">
    <property type="entry name" value="S1_Rrp40"/>
    <property type="match status" value="1"/>
</dbReference>
<evidence type="ECO:0000313" key="13">
    <source>
        <dbReference type="Proteomes" id="UP000515163"/>
    </source>
</evidence>
<evidence type="ECO:0000313" key="14">
    <source>
        <dbReference type="RefSeq" id="XP_031570025.1"/>
    </source>
</evidence>
<dbReference type="GO" id="GO:0034475">
    <property type="term" value="P:U4 snRNA 3'-end processing"/>
    <property type="evidence" value="ECO:0007669"/>
    <property type="project" value="TreeGrafter"/>
</dbReference>
<dbReference type="SUPFAM" id="SSF110324">
    <property type="entry name" value="Ribosomal L27 protein-like"/>
    <property type="match status" value="1"/>
</dbReference>